<dbReference type="InParanoid" id="A0A1X2HWI6"/>
<accession>A0A1X2HWI6</accession>
<keyword evidence="3" id="KW-1185">Reference proteome</keyword>
<name>A0A1X2HWI6_SYNRA</name>
<dbReference type="AlphaFoldDB" id="A0A1X2HWI6"/>
<evidence type="ECO:0000313" key="3">
    <source>
        <dbReference type="Proteomes" id="UP000242180"/>
    </source>
</evidence>
<evidence type="ECO:0000313" key="2">
    <source>
        <dbReference type="EMBL" id="ORZ03970.1"/>
    </source>
</evidence>
<reference evidence="2 3" key="1">
    <citation type="submission" date="2016-07" db="EMBL/GenBank/DDBJ databases">
        <title>Pervasive Adenine N6-methylation of Active Genes in Fungi.</title>
        <authorList>
            <consortium name="DOE Joint Genome Institute"/>
            <person name="Mondo S.J."/>
            <person name="Dannebaum R.O."/>
            <person name="Kuo R.C."/>
            <person name="Labutti K."/>
            <person name="Haridas S."/>
            <person name="Kuo A."/>
            <person name="Salamov A."/>
            <person name="Ahrendt S.R."/>
            <person name="Lipzen A."/>
            <person name="Sullivan W."/>
            <person name="Andreopoulos W.B."/>
            <person name="Clum A."/>
            <person name="Lindquist E."/>
            <person name="Daum C."/>
            <person name="Ramamoorthy G.K."/>
            <person name="Gryganskyi A."/>
            <person name="Culley D."/>
            <person name="Magnuson J.K."/>
            <person name="James T.Y."/>
            <person name="O'Malley M.A."/>
            <person name="Stajich J.E."/>
            <person name="Spatafora J.W."/>
            <person name="Visel A."/>
            <person name="Grigoriev I.V."/>
        </authorList>
    </citation>
    <scope>NUCLEOTIDE SEQUENCE [LARGE SCALE GENOMIC DNA]</scope>
    <source>
        <strain evidence="2 3">NRRL 2496</strain>
    </source>
</reference>
<dbReference type="Proteomes" id="UP000242180">
    <property type="component" value="Unassembled WGS sequence"/>
</dbReference>
<organism evidence="2 3">
    <name type="scientific">Syncephalastrum racemosum</name>
    <name type="common">Filamentous fungus</name>
    <dbReference type="NCBI Taxonomy" id="13706"/>
    <lineage>
        <taxon>Eukaryota</taxon>
        <taxon>Fungi</taxon>
        <taxon>Fungi incertae sedis</taxon>
        <taxon>Mucoromycota</taxon>
        <taxon>Mucoromycotina</taxon>
        <taxon>Mucoromycetes</taxon>
        <taxon>Mucorales</taxon>
        <taxon>Syncephalastraceae</taxon>
        <taxon>Syncephalastrum</taxon>
    </lineage>
</organism>
<feature type="compositionally biased region" description="Basic residues" evidence="1">
    <location>
        <begin position="132"/>
        <end position="141"/>
    </location>
</feature>
<proteinExistence type="predicted"/>
<gene>
    <name evidence="2" type="ORF">BCR43DRAFT_69288</name>
</gene>
<feature type="region of interest" description="Disordered" evidence="1">
    <location>
        <begin position="77"/>
        <end position="141"/>
    </location>
</feature>
<feature type="compositionally biased region" description="Low complexity" evidence="1">
    <location>
        <begin position="191"/>
        <end position="200"/>
    </location>
</feature>
<evidence type="ECO:0000256" key="1">
    <source>
        <dbReference type="SAM" id="MobiDB-lite"/>
    </source>
</evidence>
<sequence>MSNNDNIYFDQGVMKLFRFDPSSNRYETQVLCLPDPPALESLEHLFCEPTTAPRMMRVRSASKSRFAEVFEARHFRRLQKSSSSASTTKPTSTRLPRRCYSTPSLKKTKSTASTAPTMTTTSTAPSNTTHAPTRRSSSKRLSHALQQLVTGLMRRQKKRSYRNEWHTETWIAHMREEEEENDVDVDMSFSMSESSSLVEEPPLKKKRQHENWWAASPPLASAPMMLVA</sequence>
<protein>
    <submittedName>
        <fullName evidence="2">Uncharacterized protein</fullName>
    </submittedName>
</protein>
<feature type="compositionally biased region" description="Low complexity" evidence="1">
    <location>
        <begin position="81"/>
        <end position="93"/>
    </location>
</feature>
<dbReference type="OMA" id="NQYETRT"/>
<feature type="region of interest" description="Disordered" evidence="1">
    <location>
        <begin position="191"/>
        <end position="210"/>
    </location>
</feature>
<dbReference type="EMBL" id="MCGN01000001">
    <property type="protein sequence ID" value="ORZ03970.1"/>
    <property type="molecule type" value="Genomic_DNA"/>
</dbReference>
<feature type="compositionally biased region" description="Low complexity" evidence="1">
    <location>
        <begin position="101"/>
        <end position="131"/>
    </location>
</feature>
<comment type="caution">
    <text evidence="2">The sequence shown here is derived from an EMBL/GenBank/DDBJ whole genome shotgun (WGS) entry which is preliminary data.</text>
</comment>
<dbReference type="OrthoDB" id="2226574at2759"/>